<dbReference type="Pfam" id="PF26109">
    <property type="entry name" value="WHD_BrxR"/>
    <property type="match status" value="1"/>
</dbReference>
<evidence type="ECO:0000259" key="1">
    <source>
        <dbReference type="Pfam" id="PF13280"/>
    </source>
</evidence>
<comment type="caution">
    <text evidence="4">The sequence shown here is derived from an EMBL/GenBank/DDBJ whole genome shotgun (WGS) entry which is preliminary data.</text>
</comment>
<organism evidence="4 5">
    <name type="scientific">Thauera linaloolentis (strain DSM 12138 / JCM 21573 / CCUG 41526 / CIP 105981 / IAM 15112 / NBRC 102519 / 47Lol)</name>
    <dbReference type="NCBI Taxonomy" id="1123367"/>
    <lineage>
        <taxon>Bacteria</taxon>
        <taxon>Pseudomonadati</taxon>
        <taxon>Pseudomonadota</taxon>
        <taxon>Betaproteobacteria</taxon>
        <taxon>Rhodocyclales</taxon>
        <taxon>Zoogloeaceae</taxon>
        <taxon>Thauera</taxon>
    </lineage>
</organism>
<name>N6ZDH6_THAL4</name>
<dbReference type="InterPro" id="IPR059019">
    <property type="entry name" value="WHD_CapW"/>
</dbReference>
<gene>
    <name evidence="4" type="ORF">C666_02130</name>
</gene>
<dbReference type="Pfam" id="PF26107">
    <property type="entry name" value="BrxR_CTD"/>
    <property type="match status" value="1"/>
</dbReference>
<dbReference type="OrthoDB" id="6400324at2"/>
<sequence length="313" mass="35734">MSEFPTNRRAQLLERLPRAQRERLSHIDFKLYFLGELRRADVVDRFETGPAGATRDIALYREIAPENLEFDGATKTYRPSETFVPLFEHAPQRVLTALSQGFGEGIGDQLQPMIRCEIPAALTLPKMSVLAPITRAIHRGKAVRLGYTSVETGHTERVIVPLALVDIGLRWHVRAYCRLRQEFRDFVFTRMNNPAVIEDSEVQREESPDQDVQWSRIIELDLVPHPSHKRPEIIAMDYPMVDGVMKVKVRAANAGYMLRRWSVDCSPNHRLEGLEYALWLRDPLALYGASNAQLAPGYENPKGRETPRPIKAI</sequence>
<feature type="domain" description="DNA-binding transcriptional repressor CapW C-terminal dimerisation" evidence="2">
    <location>
        <begin position="217"/>
        <end position="283"/>
    </location>
</feature>
<feature type="domain" description="WYL" evidence="1">
    <location>
        <begin position="129"/>
        <end position="193"/>
    </location>
</feature>
<dbReference type="AlphaFoldDB" id="N6ZDH6"/>
<accession>N6ZDH6</accession>
<dbReference type="Proteomes" id="UP000013232">
    <property type="component" value="Unassembled WGS sequence"/>
</dbReference>
<dbReference type="STRING" id="1123367.GCA_000621305_02351"/>
<dbReference type="PROSITE" id="PS52050">
    <property type="entry name" value="WYL"/>
    <property type="match status" value="1"/>
</dbReference>
<dbReference type="Pfam" id="PF13280">
    <property type="entry name" value="WYL"/>
    <property type="match status" value="1"/>
</dbReference>
<feature type="domain" description="DNA-binding transcriptional repressor CapW winged helix-turn-helix" evidence="3">
    <location>
        <begin position="20"/>
        <end position="89"/>
    </location>
</feature>
<dbReference type="InterPro" id="IPR016634">
    <property type="entry name" value="CapW-like"/>
</dbReference>
<dbReference type="RefSeq" id="WP_004333161.1">
    <property type="nucleotide sequence ID" value="NZ_AMXE01000004.1"/>
</dbReference>
<dbReference type="PIRSF" id="PIRSF015558">
    <property type="entry name" value="Txn_reg_DeoR_prd"/>
    <property type="match status" value="1"/>
</dbReference>
<dbReference type="InterPro" id="IPR026881">
    <property type="entry name" value="WYL_dom"/>
</dbReference>
<evidence type="ECO:0000259" key="2">
    <source>
        <dbReference type="Pfam" id="PF26107"/>
    </source>
</evidence>
<dbReference type="PANTHER" id="PTHR34580">
    <property type="match status" value="1"/>
</dbReference>
<dbReference type="eggNOG" id="COG2378">
    <property type="taxonomic scope" value="Bacteria"/>
</dbReference>
<evidence type="ECO:0000313" key="4">
    <source>
        <dbReference type="EMBL" id="ENO90224.1"/>
    </source>
</evidence>
<evidence type="ECO:0000313" key="5">
    <source>
        <dbReference type="Proteomes" id="UP000013232"/>
    </source>
</evidence>
<keyword evidence="5" id="KW-1185">Reference proteome</keyword>
<dbReference type="InterPro" id="IPR051534">
    <property type="entry name" value="CBASS_pafABC_assoc_protein"/>
</dbReference>
<evidence type="ECO:0000259" key="3">
    <source>
        <dbReference type="Pfam" id="PF26109"/>
    </source>
</evidence>
<dbReference type="EMBL" id="AMXE01000004">
    <property type="protein sequence ID" value="ENO90224.1"/>
    <property type="molecule type" value="Genomic_DNA"/>
</dbReference>
<dbReference type="PANTHER" id="PTHR34580:SF3">
    <property type="entry name" value="PROTEIN PAFB"/>
    <property type="match status" value="1"/>
</dbReference>
<dbReference type="InterPro" id="IPR059020">
    <property type="entry name" value="CapW_CTD"/>
</dbReference>
<proteinExistence type="predicted"/>
<protein>
    <submittedName>
        <fullName evidence="4">Uncharacterized protein</fullName>
    </submittedName>
</protein>
<reference evidence="4 5" key="1">
    <citation type="submission" date="2012-09" db="EMBL/GenBank/DDBJ databases">
        <title>Draft Genome Sequences of 6 Strains from Genus Thauera.</title>
        <authorList>
            <person name="Liu B."/>
            <person name="Shapleigh J.P."/>
            <person name="Frostegard A.H."/>
        </authorList>
    </citation>
    <scope>NUCLEOTIDE SEQUENCE [LARGE SCALE GENOMIC DNA]</scope>
    <source>
        <strain evidence="5">47Lol / DSM 12138</strain>
    </source>
</reference>